<dbReference type="Gene3D" id="3.40.50.720">
    <property type="entry name" value="NAD(P)-binding Rossmann-like Domain"/>
    <property type="match status" value="1"/>
</dbReference>
<dbReference type="InterPro" id="IPR036291">
    <property type="entry name" value="NAD(P)-bd_dom_sf"/>
</dbReference>
<dbReference type="SUPFAM" id="SSF48179">
    <property type="entry name" value="6-phosphogluconate dehydrogenase C-terminal domain-like"/>
    <property type="match status" value="1"/>
</dbReference>
<dbReference type="Gene3D" id="1.10.1040.20">
    <property type="entry name" value="ProC-like, C-terminal domain"/>
    <property type="match status" value="1"/>
</dbReference>
<gene>
    <name evidence="3" type="ORF">GON26_07370</name>
</gene>
<dbReference type="PANTHER" id="PTHR40459:SF1">
    <property type="entry name" value="CONSERVED HYPOTHETICAL ALANINE AND LEUCINE RICH PROTEIN"/>
    <property type="match status" value="1"/>
</dbReference>
<comment type="caution">
    <text evidence="3">The sequence shown here is derived from an EMBL/GenBank/DDBJ whole genome shotgun (WGS) entry which is preliminary data.</text>
</comment>
<dbReference type="EMBL" id="WSTB01000003">
    <property type="protein sequence ID" value="MWB94177.1"/>
    <property type="molecule type" value="Genomic_DNA"/>
</dbReference>
<dbReference type="Pfam" id="PF10728">
    <property type="entry name" value="DUF2520"/>
    <property type="match status" value="1"/>
</dbReference>
<evidence type="ECO:0000313" key="4">
    <source>
        <dbReference type="Proteomes" id="UP000471501"/>
    </source>
</evidence>
<organism evidence="3 4">
    <name type="scientific">Flavobacterium hydrocarbonoxydans</name>
    <dbReference type="NCBI Taxonomy" id="2683249"/>
    <lineage>
        <taxon>Bacteria</taxon>
        <taxon>Pseudomonadati</taxon>
        <taxon>Bacteroidota</taxon>
        <taxon>Flavobacteriia</taxon>
        <taxon>Flavobacteriales</taxon>
        <taxon>Flavobacteriaceae</taxon>
        <taxon>Flavobacterium</taxon>
    </lineage>
</organism>
<dbReference type="InterPro" id="IPR037108">
    <property type="entry name" value="TM1727-like_C_sf"/>
</dbReference>
<evidence type="ECO:0000259" key="1">
    <source>
        <dbReference type="Pfam" id="PF03807"/>
    </source>
</evidence>
<dbReference type="InterPro" id="IPR028939">
    <property type="entry name" value="P5C_Rdtase_cat_N"/>
</dbReference>
<dbReference type="RefSeq" id="WP_160374106.1">
    <property type="nucleotide sequence ID" value="NZ_WSTB01000003.1"/>
</dbReference>
<dbReference type="InterPro" id="IPR008927">
    <property type="entry name" value="6-PGluconate_DH-like_C_sf"/>
</dbReference>
<feature type="domain" description="Pyrroline-5-carboxylate reductase catalytic N-terminal" evidence="1">
    <location>
        <begin position="3"/>
        <end position="86"/>
    </location>
</feature>
<feature type="domain" description="DUF2520" evidence="2">
    <location>
        <begin position="122"/>
        <end position="246"/>
    </location>
</feature>
<proteinExistence type="predicted"/>
<evidence type="ECO:0000313" key="3">
    <source>
        <dbReference type="EMBL" id="MWB94177.1"/>
    </source>
</evidence>
<dbReference type="PANTHER" id="PTHR40459">
    <property type="entry name" value="CONSERVED HYPOTHETICAL ALANINE AND LEUCINE RICH PROTEIN"/>
    <property type="match status" value="1"/>
</dbReference>
<keyword evidence="4" id="KW-1185">Reference proteome</keyword>
<protein>
    <submittedName>
        <fullName evidence="3">DUF2520 domain-containing protein</fullName>
    </submittedName>
</protein>
<dbReference type="SUPFAM" id="SSF51735">
    <property type="entry name" value="NAD(P)-binding Rossmann-fold domains"/>
    <property type="match status" value="1"/>
</dbReference>
<dbReference type="InterPro" id="IPR018931">
    <property type="entry name" value="DUF2520"/>
</dbReference>
<reference evidence="3 4" key="1">
    <citation type="submission" date="2019-12" db="EMBL/GenBank/DDBJ databases">
        <authorList>
            <person name="Kim Y.S."/>
        </authorList>
    </citation>
    <scope>NUCLEOTIDE SEQUENCE [LARGE SCALE GENOMIC DNA]</scope>
    <source>
        <strain evidence="3 4">GA093</strain>
    </source>
</reference>
<name>A0A6I4NSV9_9FLAO</name>
<accession>A0A6I4NSV9</accession>
<evidence type="ECO:0000259" key="2">
    <source>
        <dbReference type="Pfam" id="PF10728"/>
    </source>
</evidence>
<dbReference type="Proteomes" id="UP000471501">
    <property type="component" value="Unassembled WGS sequence"/>
</dbReference>
<dbReference type="AlphaFoldDB" id="A0A6I4NSV9"/>
<sequence length="253" mass="28451">MIRITLIGSGNVAQHLIKAFAKSESIEMVQAFSRQKEALTHLLDSDTITTDFSNLKETDLYIIAVSDNAIAEVSKQFPFQNRLVVHTSGTASLDTLDSKNRRGVFYPLQTFSKNKEVDFSGIPFCLETENESDYAILETVAKSISNSVFPISSEQRKALHVSAVFVNNFTNHLYQIGQEICDEHQVPFEILKPLIQETAQKINILNPAEAQTGPAKRNDSNTIETHLEYLTNENQKNIYKLLTQSIQHNGKTF</sequence>
<dbReference type="Pfam" id="PF03807">
    <property type="entry name" value="F420_oxidored"/>
    <property type="match status" value="1"/>
</dbReference>